<name>A0A9P4K7D4_9PLEO</name>
<reference evidence="3" key="1">
    <citation type="journal article" date="2020" name="Stud. Mycol.">
        <title>101 Dothideomycetes genomes: A test case for predicting lifestyles and emergence of pathogens.</title>
        <authorList>
            <person name="Haridas S."/>
            <person name="Albert R."/>
            <person name="Binder M."/>
            <person name="Bloem J."/>
            <person name="LaButti K."/>
            <person name="Salamov A."/>
            <person name="Andreopoulos B."/>
            <person name="Baker S."/>
            <person name="Barry K."/>
            <person name="Bills G."/>
            <person name="Bluhm B."/>
            <person name="Cannon C."/>
            <person name="Castanera R."/>
            <person name="Culley D."/>
            <person name="Daum C."/>
            <person name="Ezra D."/>
            <person name="Gonzalez J."/>
            <person name="Henrissat B."/>
            <person name="Kuo A."/>
            <person name="Liang C."/>
            <person name="Lipzen A."/>
            <person name="Lutzoni F."/>
            <person name="Magnuson J."/>
            <person name="Mondo S."/>
            <person name="Nolan M."/>
            <person name="Ohm R."/>
            <person name="Pangilinan J."/>
            <person name="Park H.-J."/>
            <person name="Ramirez L."/>
            <person name="Alfaro M."/>
            <person name="Sun H."/>
            <person name="Tritt A."/>
            <person name="Yoshinaga Y."/>
            <person name="Zwiers L.-H."/>
            <person name="Turgeon B."/>
            <person name="Goodwin S."/>
            <person name="Spatafora J."/>
            <person name="Crous P."/>
            <person name="Grigoriev I."/>
        </authorList>
    </citation>
    <scope>NUCLEOTIDE SEQUENCE [LARGE SCALE GENOMIC DNA]</scope>
    <source>
        <strain evidence="3">CBS 304.66</strain>
    </source>
</reference>
<feature type="region of interest" description="Disordered" evidence="1">
    <location>
        <begin position="69"/>
        <end position="122"/>
    </location>
</feature>
<accession>A0A9P4K7D4</accession>
<organism evidence="2 3">
    <name type="scientific">Lojkania enalia</name>
    <dbReference type="NCBI Taxonomy" id="147567"/>
    <lineage>
        <taxon>Eukaryota</taxon>
        <taxon>Fungi</taxon>
        <taxon>Dikarya</taxon>
        <taxon>Ascomycota</taxon>
        <taxon>Pezizomycotina</taxon>
        <taxon>Dothideomycetes</taxon>
        <taxon>Pleosporomycetidae</taxon>
        <taxon>Pleosporales</taxon>
        <taxon>Pleosporales incertae sedis</taxon>
        <taxon>Lojkania</taxon>
    </lineage>
</organism>
<gene>
    <name evidence="2" type="ORF">CC78DRAFT_583668</name>
</gene>
<sequence length="173" mass="18815">MSYQITDLTFCPVPKGSSIVTATVHFCDSKLSLSPIALDNKLFGGEGGVIRTSQLLPDSWMLLRSRYEDSTPGPSTYGSSMLPNADHKSSSYSDAVSHKTDYSHDDGAKEDRNGEEGVDEYEPSAEAICTSTNGRINRGLTQKNSGYLRIKVGWALSWRSCLNSSQLRIPGAT</sequence>
<dbReference type="EMBL" id="ML986657">
    <property type="protein sequence ID" value="KAF2261445.1"/>
    <property type="molecule type" value="Genomic_DNA"/>
</dbReference>
<protein>
    <submittedName>
        <fullName evidence="2">Uncharacterized protein</fullName>
    </submittedName>
</protein>
<keyword evidence="3" id="KW-1185">Reference proteome</keyword>
<proteinExistence type="predicted"/>
<evidence type="ECO:0000313" key="2">
    <source>
        <dbReference type="EMBL" id="KAF2261445.1"/>
    </source>
</evidence>
<dbReference type="Proteomes" id="UP000800093">
    <property type="component" value="Unassembled WGS sequence"/>
</dbReference>
<feature type="compositionally biased region" description="Basic and acidic residues" evidence="1">
    <location>
        <begin position="96"/>
        <end position="115"/>
    </location>
</feature>
<evidence type="ECO:0000313" key="3">
    <source>
        <dbReference type="Proteomes" id="UP000800093"/>
    </source>
</evidence>
<dbReference type="OrthoDB" id="3562657at2759"/>
<dbReference type="AlphaFoldDB" id="A0A9P4K7D4"/>
<evidence type="ECO:0000256" key="1">
    <source>
        <dbReference type="SAM" id="MobiDB-lite"/>
    </source>
</evidence>
<feature type="compositionally biased region" description="Polar residues" evidence="1">
    <location>
        <begin position="72"/>
        <end position="82"/>
    </location>
</feature>
<comment type="caution">
    <text evidence="2">The sequence shown here is derived from an EMBL/GenBank/DDBJ whole genome shotgun (WGS) entry which is preliminary data.</text>
</comment>